<name>A0ABM1VZ87_APLCA</name>
<dbReference type="Proteomes" id="UP000694888">
    <property type="component" value="Unplaced"/>
</dbReference>
<evidence type="ECO:0000313" key="2">
    <source>
        <dbReference type="Proteomes" id="UP000694888"/>
    </source>
</evidence>
<dbReference type="PANTHER" id="PTHR37159:SF1">
    <property type="entry name" value="GH11867P"/>
    <property type="match status" value="1"/>
</dbReference>
<dbReference type="GeneID" id="101846682"/>
<dbReference type="RefSeq" id="XP_035827731.1">
    <property type="nucleotide sequence ID" value="XM_035971838.1"/>
</dbReference>
<proteinExistence type="predicted"/>
<reference evidence="3 4" key="1">
    <citation type="submission" date="2025-05" db="UniProtKB">
        <authorList>
            <consortium name="RefSeq"/>
        </authorList>
    </citation>
    <scope>IDENTIFICATION</scope>
</reference>
<dbReference type="InterPro" id="IPR018713">
    <property type="entry name" value="MPAB/Lcp_cat_dom"/>
</dbReference>
<dbReference type="PANTHER" id="PTHR37159">
    <property type="entry name" value="GH11867P"/>
    <property type="match status" value="1"/>
</dbReference>
<evidence type="ECO:0000313" key="4">
    <source>
        <dbReference type="RefSeq" id="XP_035827731.1"/>
    </source>
</evidence>
<evidence type="ECO:0000259" key="1">
    <source>
        <dbReference type="Pfam" id="PF09995"/>
    </source>
</evidence>
<gene>
    <name evidence="3 4" type="primary">LOC101846682</name>
</gene>
<sequence length="315" mass="36251">MGSTVKLPDPEMMSIAYLEDGKYVNGDSGEPHTIPDAFDKDKFHRGRRFFKDNLYSCTMGMFFSLIIGMSIPEFLEALIFTGESDTPKKAIRRYVMTYNHVLKWHYGNVWEENSAAKNSILFVRSMHEKVRSKMHLGLGTKHKKFLSQYDMGVVLSGFMGCIIMYPRFGGIVCSRSDLDDYVYFWYVIGRLLGIEDKYNICANGLEQAFKFCKEIEQEVVYNCLQAPPSKYKEMTSAVLNGVTNGKSLTLLTYPVISAISIELMGQKYSDSLSFPDLIRYAIWKVLFFSIRHCSWFRYLLNLIIERSHGLTFVDP</sequence>
<dbReference type="Pfam" id="PF09995">
    <property type="entry name" value="MPAB_Lcp_cat"/>
    <property type="match status" value="1"/>
</dbReference>
<evidence type="ECO:0000313" key="3">
    <source>
        <dbReference type="RefSeq" id="XP_035827730.1"/>
    </source>
</evidence>
<keyword evidence="2" id="KW-1185">Reference proteome</keyword>
<accession>A0ABM1VZ87</accession>
<organism evidence="2 3">
    <name type="scientific">Aplysia californica</name>
    <name type="common">California sea hare</name>
    <dbReference type="NCBI Taxonomy" id="6500"/>
    <lineage>
        <taxon>Eukaryota</taxon>
        <taxon>Metazoa</taxon>
        <taxon>Spiralia</taxon>
        <taxon>Lophotrochozoa</taxon>
        <taxon>Mollusca</taxon>
        <taxon>Gastropoda</taxon>
        <taxon>Heterobranchia</taxon>
        <taxon>Euthyneura</taxon>
        <taxon>Tectipleura</taxon>
        <taxon>Aplysiida</taxon>
        <taxon>Aplysioidea</taxon>
        <taxon>Aplysiidae</taxon>
        <taxon>Aplysia</taxon>
    </lineage>
</organism>
<protein>
    <submittedName>
        <fullName evidence="3 4">Uncharacterized protein LOC101846682</fullName>
    </submittedName>
</protein>
<feature type="domain" description="ER-bound oxygenase mpaB/mpaB'/Rubber oxygenase catalytic" evidence="1">
    <location>
        <begin position="50"/>
        <end position="275"/>
    </location>
</feature>
<dbReference type="RefSeq" id="XP_035827730.1">
    <property type="nucleotide sequence ID" value="XM_035971837.1"/>
</dbReference>